<sequence length="73" mass="8662">MTHYATSDLRFYIKTFSFRSYMFFAKVYHYKLLSEQFSRSDIVILVAGDKDGDGKKKKLAYLKAYPSSYYFTL</sequence>
<name>A0A2A8ZUX0_BACCE</name>
<evidence type="ECO:0000313" key="1">
    <source>
        <dbReference type="EMBL" id="PFE08653.1"/>
    </source>
</evidence>
<comment type="caution">
    <text evidence="1">The sequence shown here is derived from an EMBL/GenBank/DDBJ whole genome shotgun (WGS) entry which is preliminary data.</text>
</comment>
<dbReference type="AlphaFoldDB" id="A0A2A8ZUX0"/>
<proteinExistence type="predicted"/>
<gene>
    <name evidence="1" type="ORF">CN307_27750</name>
</gene>
<reference evidence="1 2" key="1">
    <citation type="submission" date="2017-09" db="EMBL/GenBank/DDBJ databases">
        <title>Large-scale bioinformatics analysis of Bacillus genomes uncovers conserved roles of natural products in bacterial physiology.</title>
        <authorList>
            <consortium name="Agbiome Team Llc"/>
            <person name="Bleich R.M."/>
            <person name="Grubbs K.J."/>
            <person name="Santa Maria K.C."/>
            <person name="Allen S.E."/>
            <person name="Farag S."/>
            <person name="Shank E.A."/>
            <person name="Bowers A."/>
        </authorList>
    </citation>
    <scope>NUCLEOTIDE SEQUENCE [LARGE SCALE GENOMIC DNA]</scope>
    <source>
        <strain evidence="1 2">AFS022681</strain>
    </source>
</reference>
<dbReference type="EMBL" id="NTRR01000061">
    <property type="protein sequence ID" value="PFE08653.1"/>
    <property type="molecule type" value="Genomic_DNA"/>
</dbReference>
<evidence type="ECO:0000313" key="2">
    <source>
        <dbReference type="Proteomes" id="UP000220032"/>
    </source>
</evidence>
<organism evidence="1 2">
    <name type="scientific">Bacillus cereus</name>
    <dbReference type="NCBI Taxonomy" id="1396"/>
    <lineage>
        <taxon>Bacteria</taxon>
        <taxon>Bacillati</taxon>
        <taxon>Bacillota</taxon>
        <taxon>Bacilli</taxon>
        <taxon>Bacillales</taxon>
        <taxon>Bacillaceae</taxon>
        <taxon>Bacillus</taxon>
        <taxon>Bacillus cereus group</taxon>
    </lineage>
</organism>
<protein>
    <submittedName>
        <fullName evidence="1">Uncharacterized protein</fullName>
    </submittedName>
</protein>
<accession>A0A2A8ZUX0</accession>
<dbReference type="Proteomes" id="UP000220032">
    <property type="component" value="Unassembled WGS sequence"/>
</dbReference>